<accession>A0AAD7DRY7</accession>
<proteinExistence type="predicted"/>
<protein>
    <submittedName>
        <fullName evidence="1">Uncharacterized protein</fullName>
    </submittedName>
</protein>
<sequence>MEPLQLVQRSLGGSKALIFRSSSTFLECMEPLQLVQRSLGGSKAPIFRPSSARDHVKVEPKSSNAWDHYKRYRSLDGSKAPTFSLIAHRRGSGSKALEFSQRHYTGQVIGNLLPSSTNKSGLGVITGFSKDYNPLNVETDSGVAILVGKLGNSVTNAYTSSVGNPVGQLRFY</sequence>
<dbReference type="AlphaFoldDB" id="A0AAD7DRY7"/>
<evidence type="ECO:0000313" key="1">
    <source>
        <dbReference type="EMBL" id="KAJ7696311.1"/>
    </source>
</evidence>
<gene>
    <name evidence="1" type="ORF">B0H17DRAFT_1131088</name>
</gene>
<reference evidence="1" key="1">
    <citation type="submission" date="2023-03" db="EMBL/GenBank/DDBJ databases">
        <title>Massive genome expansion in bonnet fungi (Mycena s.s.) driven by repeated elements and novel gene families across ecological guilds.</title>
        <authorList>
            <consortium name="Lawrence Berkeley National Laboratory"/>
            <person name="Harder C.B."/>
            <person name="Miyauchi S."/>
            <person name="Viragh M."/>
            <person name="Kuo A."/>
            <person name="Thoen E."/>
            <person name="Andreopoulos B."/>
            <person name="Lu D."/>
            <person name="Skrede I."/>
            <person name="Drula E."/>
            <person name="Henrissat B."/>
            <person name="Morin E."/>
            <person name="Kohler A."/>
            <person name="Barry K."/>
            <person name="LaButti K."/>
            <person name="Morin E."/>
            <person name="Salamov A."/>
            <person name="Lipzen A."/>
            <person name="Mereny Z."/>
            <person name="Hegedus B."/>
            <person name="Baldrian P."/>
            <person name="Stursova M."/>
            <person name="Weitz H."/>
            <person name="Taylor A."/>
            <person name="Grigoriev I.V."/>
            <person name="Nagy L.G."/>
            <person name="Martin F."/>
            <person name="Kauserud H."/>
        </authorList>
    </citation>
    <scope>NUCLEOTIDE SEQUENCE</scope>
    <source>
        <strain evidence="1">CBHHK067</strain>
    </source>
</reference>
<name>A0AAD7DRY7_MYCRO</name>
<dbReference type="Proteomes" id="UP001221757">
    <property type="component" value="Unassembled WGS sequence"/>
</dbReference>
<organism evidence="1 2">
    <name type="scientific">Mycena rosella</name>
    <name type="common">Pink bonnet</name>
    <name type="synonym">Agaricus rosellus</name>
    <dbReference type="NCBI Taxonomy" id="1033263"/>
    <lineage>
        <taxon>Eukaryota</taxon>
        <taxon>Fungi</taxon>
        <taxon>Dikarya</taxon>
        <taxon>Basidiomycota</taxon>
        <taxon>Agaricomycotina</taxon>
        <taxon>Agaricomycetes</taxon>
        <taxon>Agaricomycetidae</taxon>
        <taxon>Agaricales</taxon>
        <taxon>Marasmiineae</taxon>
        <taxon>Mycenaceae</taxon>
        <taxon>Mycena</taxon>
    </lineage>
</organism>
<keyword evidence="2" id="KW-1185">Reference proteome</keyword>
<dbReference type="EMBL" id="JARKIE010000035">
    <property type="protein sequence ID" value="KAJ7696311.1"/>
    <property type="molecule type" value="Genomic_DNA"/>
</dbReference>
<evidence type="ECO:0000313" key="2">
    <source>
        <dbReference type="Proteomes" id="UP001221757"/>
    </source>
</evidence>
<comment type="caution">
    <text evidence="1">The sequence shown here is derived from an EMBL/GenBank/DDBJ whole genome shotgun (WGS) entry which is preliminary data.</text>
</comment>